<accession>A0A7J6KTE4</accession>
<evidence type="ECO:0000313" key="9">
    <source>
        <dbReference type="Proteomes" id="UP000570595"/>
    </source>
</evidence>
<dbReference type="InterPro" id="IPR011545">
    <property type="entry name" value="DEAD/DEAH_box_helicase_dom"/>
</dbReference>
<keyword evidence="4" id="KW-0067">ATP-binding</keyword>
<protein>
    <submittedName>
        <fullName evidence="7">Uncharacterized protein</fullName>
    </submittedName>
</protein>
<dbReference type="Proteomes" id="UP000570595">
    <property type="component" value="Unassembled WGS sequence"/>
</dbReference>
<evidence type="ECO:0000256" key="4">
    <source>
        <dbReference type="ARBA" id="ARBA00022840"/>
    </source>
</evidence>
<dbReference type="InterPro" id="IPR007502">
    <property type="entry name" value="Helicase-assoc_dom"/>
</dbReference>
<dbReference type="InterPro" id="IPR014001">
    <property type="entry name" value="Helicase_ATP-bd"/>
</dbReference>
<name>A0A7J6KTE4_PEROL</name>
<dbReference type="Gene3D" id="3.40.50.300">
    <property type="entry name" value="P-loop containing nucleotide triphosphate hydrolases"/>
    <property type="match status" value="2"/>
</dbReference>
<dbReference type="InterPro" id="IPR027417">
    <property type="entry name" value="P-loop_NTPase"/>
</dbReference>
<dbReference type="Proteomes" id="UP000572268">
    <property type="component" value="Unassembled WGS sequence"/>
</dbReference>
<dbReference type="InterPro" id="IPR001650">
    <property type="entry name" value="Helicase_C-like"/>
</dbReference>
<evidence type="ECO:0000313" key="7">
    <source>
        <dbReference type="EMBL" id="KAF4650114.1"/>
    </source>
</evidence>
<feature type="domain" description="Helicase C-terminal" evidence="6">
    <location>
        <begin position="211"/>
        <end position="410"/>
    </location>
</feature>
<feature type="domain" description="Helicase ATP-binding" evidence="5">
    <location>
        <begin position="1"/>
        <end position="175"/>
    </location>
</feature>
<sequence>MNNNVTILVGDTGSGKTTQVPQFLYKHRNKILPSSSGGGGKVVFREVITQPRRVAATTVASRVAEEMGTILGEGQVGYAVRFDDETNINTRIKFCTDGILLREAVLDPTLSRYTIVIIDEIHERSLYTDTVLGLVSNTLGDATLRDNIKVVLMSATVVADKFKDYFLKSGCKVNTVVVPGRTHPVALYYTPTPEADFLEAAQLTIIQTLLGIEDINMYRNDDGMDGNSRRKRRRRDGDILVFLPGVDNILSLHASLKRLLPSIKRLYNSRHHHHHSDEEKWHHPLNIRICDLYSSQSKDKQRDAFIPAGKDEVKIILSTNIAETSVTISGVTTVIDTGLAKTRVFDTLRISPISKASAAQRSGRAGRERPGVCYRLYPEVAYDNEMIEHSIPEILRSDMSYVLLQLLAMGVVGGRGGGLATTHTTTCPNLMDFPFVDKPSPKRIRIASRLLRRIGAIGADIACPTLTAKGRRMAQYPLEPLVSNILVTEEIRTQEGGDDDERRNCLAEILTLVSMLSTDNIFLSSGNIKHNNTSTAWFMGLNTRQQQHHLSSSSPQDTSASSKGDHVCLVELYNTWKTIPSSSVLMWCNKRDISHNALLKAKAIRAQVKDILNNTNTPSATTKKTGCIIDTCGSDWSLLRHAICRGMWTNTYQRVADTTTNNSSPTLAGVWYSPIEGGDKAQVSPMSVAFTLPRVEAPEVVVTNEIVTTTRPYMRYVTPIDINWLSQDQPQYFRTSTTTPSL</sequence>
<dbReference type="AlphaFoldDB" id="A0A7J6KTE4"/>
<proteinExistence type="predicted"/>
<dbReference type="InterPro" id="IPR011709">
    <property type="entry name" value="DEAD-box_helicase_OB_fold"/>
</dbReference>
<organism evidence="7 9">
    <name type="scientific">Perkinsus olseni</name>
    <name type="common">Perkinsus atlanticus</name>
    <dbReference type="NCBI Taxonomy" id="32597"/>
    <lineage>
        <taxon>Eukaryota</taxon>
        <taxon>Sar</taxon>
        <taxon>Alveolata</taxon>
        <taxon>Perkinsozoa</taxon>
        <taxon>Perkinsea</taxon>
        <taxon>Perkinsida</taxon>
        <taxon>Perkinsidae</taxon>
        <taxon>Perkinsus</taxon>
    </lineage>
</organism>
<evidence type="ECO:0000256" key="3">
    <source>
        <dbReference type="ARBA" id="ARBA00022806"/>
    </source>
</evidence>
<dbReference type="CDD" id="cd17917">
    <property type="entry name" value="DEXHc_RHA-like"/>
    <property type="match status" value="1"/>
</dbReference>
<dbReference type="EMBL" id="JABAHT010001124">
    <property type="protein sequence ID" value="KAF4650114.1"/>
    <property type="molecule type" value="Genomic_DNA"/>
</dbReference>
<evidence type="ECO:0000313" key="10">
    <source>
        <dbReference type="Proteomes" id="UP000572268"/>
    </source>
</evidence>
<dbReference type="GO" id="GO:0003723">
    <property type="term" value="F:RNA binding"/>
    <property type="evidence" value="ECO:0007669"/>
    <property type="project" value="TreeGrafter"/>
</dbReference>
<evidence type="ECO:0000256" key="1">
    <source>
        <dbReference type="ARBA" id="ARBA00022741"/>
    </source>
</evidence>
<gene>
    <name evidence="8" type="ORF">FOL46_009051</name>
    <name evidence="7" type="ORF">FOZ61_000661</name>
</gene>
<dbReference type="Pfam" id="PF07717">
    <property type="entry name" value="OB_NTP_bind"/>
    <property type="match status" value="1"/>
</dbReference>
<dbReference type="PANTHER" id="PTHR18934">
    <property type="entry name" value="ATP-DEPENDENT RNA HELICASE"/>
    <property type="match status" value="1"/>
</dbReference>
<comment type="caution">
    <text evidence="7">The sequence shown here is derived from an EMBL/GenBank/DDBJ whole genome shotgun (WGS) entry which is preliminary data.</text>
</comment>
<dbReference type="OrthoDB" id="10359420at2759"/>
<dbReference type="SMART" id="SM00490">
    <property type="entry name" value="HELICc"/>
    <property type="match status" value="1"/>
</dbReference>
<dbReference type="SMART" id="SM00487">
    <property type="entry name" value="DEXDc"/>
    <property type="match status" value="1"/>
</dbReference>
<keyword evidence="2" id="KW-0378">Hydrolase</keyword>
<dbReference type="EMBL" id="JABANN010000785">
    <property type="protein sequence ID" value="KAF4653690.1"/>
    <property type="molecule type" value="Genomic_DNA"/>
</dbReference>
<dbReference type="Pfam" id="PF00270">
    <property type="entry name" value="DEAD"/>
    <property type="match status" value="1"/>
</dbReference>
<dbReference type="GO" id="GO:0016787">
    <property type="term" value="F:hydrolase activity"/>
    <property type="evidence" value="ECO:0007669"/>
    <property type="project" value="UniProtKB-KW"/>
</dbReference>
<dbReference type="GO" id="GO:0004386">
    <property type="term" value="F:helicase activity"/>
    <property type="evidence" value="ECO:0007669"/>
    <property type="project" value="UniProtKB-KW"/>
</dbReference>
<evidence type="ECO:0000313" key="8">
    <source>
        <dbReference type="EMBL" id="KAF4653690.1"/>
    </source>
</evidence>
<evidence type="ECO:0000259" key="5">
    <source>
        <dbReference type="PROSITE" id="PS51192"/>
    </source>
</evidence>
<dbReference type="Pfam" id="PF21010">
    <property type="entry name" value="HA2_C"/>
    <property type="match status" value="1"/>
</dbReference>
<dbReference type="PROSITE" id="PS51194">
    <property type="entry name" value="HELICASE_CTER"/>
    <property type="match status" value="1"/>
</dbReference>
<dbReference type="PROSITE" id="PS51192">
    <property type="entry name" value="HELICASE_ATP_BIND_1"/>
    <property type="match status" value="1"/>
</dbReference>
<keyword evidence="3" id="KW-0347">Helicase</keyword>
<dbReference type="PANTHER" id="PTHR18934:SF99">
    <property type="entry name" value="ATP-DEPENDENT RNA HELICASE DHX37-RELATED"/>
    <property type="match status" value="1"/>
</dbReference>
<dbReference type="CDD" id="cd18791">
    <property type="entry name" value="SF2_C_RHA"/>
    <property type="match status" value="1"/>
</dbReference>
<reference evidence="9 10" key="1">
    <citation type="submission" date="2020-04" db="EMBL/GenBank/DDBJ databases">
        <title>Perkinsus olseni comparative genomics.</title>
        <authorList>
            <person name="Bogema D.R."/>
        </authorList>
    </citation>
    <scope>NUCLEOTIDE SEQUENCE [LARGE SCALE GENOMIC DNA]</scope>
    <source>
        <strain evidence="7">ATCC PRA-179</strain>
        <strain evidence="8">ATCC PRA-31</strain>
    </source>
</reference>
<dbReference type="Pfam" id="PF00271">
    <property type="entry name" value="Helicase_C"/>
    <property type="match status" value="1"/>
</dbReference>
<dbReference type="SMART" id="SM00847">
    <property type="entry name" value="HA2"/>
    <property type="match status" value="1"/>
</dbReference>
<dbReference type="GO" id="GO:0005524">
    <property type="term" value="F:ATP binding"/>
    <property type="evidence" value="ECO:0007669"/>
    <property type="project" value="UniProtKB-KW"/>
</dbReference>
<evidence type="ECO:0000256" key="2">
    <source>
        <dbReference type="ARBA" id="ARBA00022801"/>
    </source>
</evidence>
<evidence type="ECO:0000259" key="6">
    <source>
        <dbReference type="PROSITE" id="PS51194"/>
    </source>
</evidence>
<keyword evidence="1" id="KW-0547">Nucleotide-binding</keyword>
<dbReference type="SUPFAM" id="SSF52540">
    <property type="entry name" value="P-loop containing nucleoside triphosphate hydrolases"/>
    <property type="match status" value="1"/>
</dbReference>
<dbReference type="Gene3D" id="1.20.120.1080">
    <property type="match status" value="1"/>
</dbReference>